<organism evidence="2 3">
    <name type="scientific">Parasponia andersonii</name>
    <name type="common">Sponia andersonii</name>
    <dbReference type="NCBI Taxonomy" id="3476"/>
    <lineage>
        <taxon>Eukaryota</taxon>
        <taxon>Viridiplantae</taxon>
        <taxon>Streptophyta</taxon>
        <taxon>Embryophyta</taxon>
        <taxon>Tracheophyta</taxon>
        <taxon>Spermatophyta</taxon>
        <taxon>Magnoliopsida</taxon>
        <taxon>eudicotyledons</taxon>
        <taxon>Gunneridae</taxon>
        <taxon>Pentapetalae</taxon>
        <taxon>rosids</taxon>
        <taxon>fabids</taxon>
        <taxon>Rosales</taxon>
        <taxon>Cannabaceae</taxon>
        <taxon>Parasponia</taxon>
    </lineage>
</organism>
<feature type="region of interest" description="Disordered" evidence="1">
    <location>
        <begin position="1"/>
        <end position="26"/>
    </location>
</feature>
<sequence length="113" mass="13283">MRRMVAMIHTQVTNNDKSHREEPSTSRRILSLFDDDFPSEEENQKWIKEEESQDNTCESSPFEIQIIMPPPLIKDHIYDDPMWPKPPPPPLASFIQTHQIHVPESRQVECTCQ</sequence>
<reference evidence="3" key="1">
    <citation type="submission" date="2016-06" db="EMBL/GenBank/DDBJ databases">
        <title>Parallel loss of symbiosis genes in relatives of nitrogen-fixing non-legume Parasponia.</title>
        <authorList>
            <person name="Van Velzen R."/>
            <person name="Holmer R."/>
            <person name="Bu F."/>
            <person name="Rutten L."/>
            <person name="Van Zeijl A."/>
            <person name="Liu W."/>
            <person name="Santuari L."/>
            <person name="Cao Q."/>
            <person name="Sharma T."/>
            <person name="Shen D."/>
            <person name="Roswanjaya Y."/>
            <person name="Wardhani T."/>
            <person name="Kalhor M.S."/>
            <person name="Jansen J."/>
            <person name="Van den Hoogen J."/>
            <person name="Gungor B."/>
            <person name="Hartog M."/>
            <person name="Hontelez J."/>
            <person name="Verver J."/>
            <person name="Yang W.-C."/>
            <person name="Schijlen E."/>
            <person name="Repin R."/>
            <person name="Schilthuizen M."/>
            <person name="Schranz E."/>
            <person name="Heidstra R."/>
            <person name="Miyata K."/>
            <person name="Fedorova E."/>
            <person name="Kohlen W."/>
            <person name="Bisseling T."/>
            <person name="Smit S."/>
            <person name="Geurts R."/>
        </authorList>
    </citation>
    <scope>NUCLEOTIDE SEQUENCE [LARGE SCALE GENOMIC DNA]</scope>
    <source>
        <strain evidence="3">cv. WU1-14</strain>
    </source>
</reference>
<gene>
    <name evidence="2" type="ORF">PanWU01x14_131730</name>
</gene>
<feature type="compositionally biased region" description="Basic and acidic residues" evidence="1">
    <location>
        <begin position="16"/>
        <end position="25"/>
    </location>
</feature>
<dbReference type="AlphaFoldDB" id="A0A2P5CR28"/>
<protein>
    <submittedName>
        <fullName evidence="2">Uncharacterized protein</fullName>
    </submittedName>
</protein>
<proteinExistence type="predicted"/>
<dbReference type="Proteomes" id="UP000237105">
    <property type="component" value="Unassembled WGS sequence"/>
</dbReference>
<dbReference type="EMBL" id="JXTB01000104">
    <property type="protein sequence ID" value="PON63509.1"/>
    <property type="molecule type" value="Genomic_DNA"/>
</dbReference>
<name>A0A2P5CR28_PARAD</name>
<evidence type="ECO:0000313" key="2">
    <source>
        <dbReference type="EMBL" id="PON63509.1"/>
    </source>
</evidence>
<accession>A0A2P5CR28</accession>
<evidence type="ECO:0000313" key="3">
    <source>
        <dbReference type="Proteomes" id="UP000237105"/>
    </source>
</evidence>
<comment type="caution">
    <text evidence="2">The sequence shown here is derived from an EMBL/GenBank/DDBJ whole genome shotgun (WGS) entry which is preliminary data.</text>
</comment>
<keyword evidence="3" id="KW-1185">Reference proteome</keyword>
<evidence type="ECO:0000256" key="1">
    <source>
        <dbReference type="SAM" id="MobiDB-lite"/>
    </source>
</evidence>